<proteinExistence type="predicted"/>
<reference evidence="1 2" key="1">
    <citation type="journal article" date="2018" name="Sci. Rep.">
        <title>Comparative genomics provides insights into the lifestyle and reveals functional heterogeneity of dark septate endophytic fungi.</title>
        <authorList>
            <person name="Knapp D.G."/>
            <person name="Nemeth J.B."/>
            <person name="Barry K."/>
            <person name="Hainaut M."/>
            <person name="Henrissat B."/>
            <person name="Johnson J."/>
            <person name="Kuo A."/>
            <person name="Lim J.H.P."/>
            <person name="Lipzen A."/>
            <person name="Nolan M."/>
            <person name="Ohm R.A."/>
            <person name="Tamas L."/>
            <person name="Grigoriev I.V."/>
            <person name="Spatafora J.W."/>
            <person name="Nagy L.G."/>
            <person name="Kovacs G.M."/>
        </authorList>
    </citation>
    <scope>NUCLEOTIDE SEQUENCE [LARGE SCALE GENOMIC DNA]</scope>
    <source>
        <strain evidence="1 2">DSE2036</strain>
    </source>
</reference>
<name>A0A2V1EBY7_9PLEO</name>
<evidence type="ECO:0000313" key="1">
    <source>
        <dbReference type="EMBL" id="PVI07194.1"/>
    </source>
</evidence>
<gene>
    <name evidence="1" type="ORF">DM02DRAFT_705723</name>
</gene>
<organism evidence="1 2">
    <name type="scientific">Periconia macrospinosa</name>
    <dbReference type="NCBI Taxonomy" id="97972"/>
    <lineage>
        <taxon>Eukaryota</taxon>
        <taxon>Fungi</taxon>
        <taxon>Dikarya</taxon>
        <taxon>Ascomycota</taxon>
        <taxon>Pezizomycotina</taxon>
        <taxon>Dothideomycetes</taxon>
        <taxon>Pleosporomycetidae</taxon>
        <taxon>Pleosporales</taxon>
        <taxon>Massarineae</taxon>
        <taxon>Periconiaceae</taxon>
        <taxon>Periconia</taxon>
    </lineage>
</organism>
<keyword evidence="2" id="KW-1185">Reference proteome</keyword>
<dbReference type="Proteomes" id="UP000244855">
    <property type="component" value="Unassembled WGS sequence"/>
</dbReference>
<dbReference type="EMBL" id="KZ805305">
    <property type="protein sequence ID" value="PVI07194.1"/>
    <property type="molecule type" value="Genomic_DNA"/>
</dbReference>
<dbReference type="AlphaFoldDB" id="A0A2V1EBY7"/>
<protein>
    <submittedName>
        <fullName evidence="1">Uncharacterized protein</fullName>
    </submittedName>
</protein>
<evidence type="ECO:0000313" key="2">
    <source>
        <dbReference type="Proteomes" id="UP000244855"/>
    </source>
</evidence>
<accession>A0A2V1EBY7</accession>
<sequence length="259" mass="29693">MTHGTFLWVDFFCVGSGGFWGFGSSWYTTYGAVQFIGVAAKQRCCVFGPRDGRVHLTGFRGCIAICLVWITTCTASGMIHVARVEFCDGFPFSSVCLFPFSYSPSSPCMRSYSLHLHIFIHPDQRQKRGLFFEPSLAPILLVLGCHFLGRSQASLAFFLIHSSYWIIFGRWGSCISSHFSLYIKHCFPLFFLYIFSSCRCYQKAVKIHHYPYHISFLPCTTYLSWKISTLWNSLRCSPPSSLFNFETRRYTRDATPHLT</sequence>